<evidence type="ECO:0000256" key="2">
    <source>
        <dbReference type="ARBA" id="ARBA00022723"/>
    </source>
</evidence>
<comment type="cofactor">
    <cofactor evidence="8">
        <name>Fe(2+)</name>
        <dbReference type="ChEBI" id="CHEBI:29033"/>
    </cofactor>
    <text evidence="8">Binds 1 Fe(2+) ion per subunit.</text>
</comment>
<dbReference type="PANTHER" id="PTHR10543:SF89">
    <property type="entry name" value="CAROTENOID 9,10(9',10')-CLEAVAGE DIOXYGENASE 1"/>
    <property type="match status" value="1"/>
</dbReference>
<keyword evidence="3" id="KW-0223">Dioxygenase</keyword>
<dbReference type="EC" id="1.14.99.n4" evidence="6"/>
<feature type="binding site" evidence="8">
    <location>
        <position position="1929"/>
    </location>
    <ligand>
        <name>Fe cation</name>
        <dbReference type="ChEBI" id="CHEBI:24875"/>
        <note>catalytic</note>
    </ligand>
</feature>
<dbReference type="Proteomes" id="UP000583929">
    <property type="component" value="Unassembled WGS sequence"/>
</dbReference>
<keyword evidence="11" id="KW-1185">Reference proteome</keyword>
<dbReference type="GO" id="GO:0016121">
    <property type="term" value="P:carotene catabolic process"/>
    <property type="evidence" value="ECO:0007669"/>
    <property type="project" value="TreeGrafter"/>
</dbReference>
<evidence type="ECO:0000256" key="6">
    <source>
        <dbReference type="ARBA" id="ARBA00039084"/>
    </source>
</evidence>
<evidence type="ECO:0000256" key="8">
    <source>
        <dbReference type="PIRSR" id="PIRSR604294-1"/>
    </source>
</evidence>
<proteinExistence type="inferred from homology"/>
<evidence type="ECO:0000256" key="3">
    <source>
        <dbReference type="ARBA" id="ARBA00022964"/>
    </source>
</evidence>
<comment type="caution">
    <text evidence="10">The sequence shown here is derived from an EMBL/GenBank/DDBJ whole genome shotgun (WGS) entry which is preliminary data.</text>
</comment>
<organism evidence="10 11">
    <name type="scientific">Cannabis sativa</name>
    <name type="common">Hemp</name>
    <name type="synonym">Marijuana</name>
    <dbReference type="NCBI Taxonomy" id="3483"/>
    <lineage>
        <taxon>Eukaryota</taxon>
        <taxon>Viridiplantae</taxon>
        <taxon>Streptophyta</taxon>
        <taxon>Embryophyta</taxon>
        <taxon>Tracheophyta</taxon>
        <taxon>Spermatophyta</taxon>
        <taxon>Magnoliopsida</taxon>
        <taxon>eudicotyledons</taxon>
        <taxon>Gunneridae</taxon>
        <taxon>Pentapetalae</taxon>
        <taxon>rosids</taxon>
        <taxon>fabids</taxon>
        <taxon>Rosales</taxon>
        <taxon>Cannabaceae</taxon>
        <taxon>Cannabis</taxon>
    </lineage>
</organism>
<feature type="binding site" evidence="8">
    <location>
        <position position="2120"/>
    </location>
    <ligand>
        <name>Fe cation</name>
        <dbReference type="ChEBI" id="CHEBI:24875"/>
        <note>catalytic</note>
    </ligand>
</feature>
<accession>A0A7J6DKT2</accession>
<protein>
    <recommendedName>
        <fullName evidence="6">carotenoid 9,10-dioxygenase</fullName>
        <ecNumber evidence="6">1.14.99.n4</ecNumber>
    </recommendedName>
</protein>
<dbReference type="EMBL" id="JAATIQ010000926">
    <property type="protein sequence ID" value="KAF4346728.1"/>
    <property type="molecule type" value="Genomic_DNA"/>
</dbReference>
<feature type="compositionally biased region" description="Basic and acidic residues" evidence="9">
    <location>
        <begin position="1"/>
        <end position="15"/>
    </location>
</feature>
<comment type="catalytic activity">
    <reaction evidence="7">
        <text>all-trans-zeaxanthin + 2 O2 = 4,9-dimethyldodeca-2,4,6,8,10-pentaenedial + 2 (3R)-hydroxy-beta-ionone</text>
        <dbReference type="Rhea" id="RHEA:26393"/>
        <dbReference type="ChEBI" id="CHEBI:15379"/>
        <dbReference type="ChEBI" id="CHEBI:27547"/>
        <dbReference type="ChEBI" id="CHEBI:53171"/>
        <dbReference type="ChEBI" id="CHEBI:53173"/>
        <dbReference type="EC" id="1.14.99.n4"/>
    </reaction>
</comment>
<dbReference type="InterPro" id="IPR004294">
    <property type="entry name" value="Carotenoid_Oase"/>
</dbReference>
<feature type="binding site" evidence="8">
    <location>
        <position position="1815"/>
    </location>
    <ligand>
        <name>Fe cation</name>
        <dbReference type="ChEBI" id="CHEBI:24875"/>
        <note>catalytic</note>
    </ligand>
</feature>
<evidence type="ECO:0000256" key="9">
    <source>
        <dbReference type="SAM" id="MobiDB-lite"/>
    </source>
</evidence>
<evidence type="ECO:0000313" key="11">
    <source>
        <dbReference type="Proteomes" id="UP000583929"/>
    </source>
</evidence>
<dbReference type="PANTHER" id="PTHR10543">
    <property type="entry name" value="BETA-CAROTENE DIOXYGENASE"/>
    <property type="match status" value="1"/>
</dbReference>
<dbReference type="GO" id="GO:0009570">
    <property type="term" value="C:chloroplast stroma"/>
    <property type="evidence" value="ECO:0007669"/>
    <property type="project" value="TreeGrafter"/>
</dbReference>
<keyword evidence="2 8" id="KW-0479">Metal-binding</keyword>
<evidence type="ECO:0000256" key="4">
    <source>
        <dbReference type="ARBA" id="ARBA00023002"/>
    </source>
</evidence>
<evidence type="ECO:0000256" key="5">
    <source>
        <dbReference type="ARBA" id="ARBA00023004"/>
    </source>
</evidence>
<gene>
    <name evidence="10" type="ORF">G4B88_012602</name>
</gene>
<dbReference type="GO" id="GO:0010436">
    <property type="term" value="F:carotenoid dioxygenase activity"/>
    <property type="evidence" value="ECO:0007669"/>
    <property type="project" value="TreeGrafter"/>
</dbReference>
<evidence type="ECO:0000256" key="7">
    <source>
        <dbReference type="ARBA" id="ARBA00048709"/>
    </source>
</evidence>
<dbReference type="Pfam" id="PF03055">
    <property type="entry name" value="RPE65"/>
    <property type="match status" value="8"/>
</dbReference>
<keyword evidence="5 8" id="KW-0408">Iron</keyword>
<reference evidence="10 11" key="1">
    <citation type="journal article" date="2020" name="bioRxiv">
        <title>Sequence and annotation of 42 cannabis genomes reveals extensive copy number variation in cannabinoid synthesis and pathogen resistance genes.</title>
        <authorList>
            <person name="Mckernan K.J."/>
            <person name="Helbert Y."/>
            <person name="Kane L.T."/>
            <person name="Ebling H."/>
            <person name="Zhang L."/>
            <person name="Liu B."/>
            <person name="Eaton Z."/>
            <person name="Mclaughlin S."/>
            <person name="Kingan S."/>
            <person name="Baybayan P."/>
            <person name="Concepcion G."/>
            <person name="Jordan M."/>
            <person name="Riva A."/>
            <person name="Barbazuk W."/>
            <person name="Harkins T."/>
        </authorList>
    </citation>
    <scope>NUCLEOTIDE SEQUENCE [LARGE SCALE GENOMIC DNA]</scope>
    <source>
        <strain evidence="11">cv. Jamaican Lion 4</strain>
        <tissue evidence="10">Leaf</tissue>
    </source>
</reference>
<dbReference type="GO" id="GO:0046872">
    <property type="term" value="F:metal ion binding"/>
    <property type="evidence" value="ECO:0007669"/>
    <property type="project" value="UniProtKB-KW"/>
</dbReference>
<sequence>MAKLDETKTSSDNDRANGGFVSVNPKPNKGLSSKLVDFLESLIVKFMYDSSQPQHYLSGNFAPIRDETPPIKDLPVIGYLPECLNGEFVRVGPNPKFSPVAGYHWFDGDGMIHGLRIKDGKATYVSRYIGDLKGFFGLLMVNMQMLRAKLKVLDLSYGNGTANTALIYHHGKLLALSEADKPYVLKVLEDGDLQTLGLLDYDKRLTHSFTAHPKVDPFTGEMFTFGYAHTPPYITYRVISKDGFMHEPVPITVSDPIMMHDFAITENYAIFMDLPLIFKPKEMVKEKKLIFSFDATKKARFGVLPRYAKDELLIKWFELPNCFIFHNGAHSGLPTFYVSNAWEEEDEVVLITCRLENPDLDMVSGTVKEKLENFSNELYEMRFNMKTGLATQKQLSASAVDFPRVNESYTGRKSAVHVIDAKTMSSDPVAVVDLPHRVPYGFHAFFVTENNNQERQLSRTTARTGNTLKVQSFTKEEDAKLKKKKNNSCNNGGTVKGIVTVNPKPNKGLTSKLIDWFENVIVKLMYDSSQHQHYLSGNFTSVPETPPIKDLPVMGYLPECLNGEFVRVGSNSKFAPVAGYHWFDGDGMVHGVRIKDGKATYVSRYVKTSRLKQEEYFGGSKFLKVGDLKGLFGLFMFSIQTLRDKFKEADIYSDTFLPLVMEGLIVFYHSLPANTALVYHHGKLLVLHEADKPYVLKVLEDGDLQTLGMLDYDKRLAHTFTAHPKVDPFTGEMFTFGYSLSPPYVTYRVISKDGFMHDQEMVMENKLILSFDATKKARFGVLPRYAKDELLIKWFELPSCYIFHNANAWEEEDEVVLITCRLDNIDMNMISGEIKKKLNHFRTELYEKSEVHVIDAKTMSADPIAVIHLPCRVPYGFHAFFVTEVSNQYYPKCLFGTTTRTSRALNCEPNLMIHGLRIKNGKATYASRYVRTSRLKQEEYFGGPKFMKIGDMNGVFGLLVVIIQILRAILKVLDLSYGLGTGEMFTFGFSLITHPYITYRVISKDGFMHDPIPITIPNPIMMHDFAITQNYAIFMDLPLIFRPEEMMKGKNFIISFDATKKARFGVLPRYAKDELLIKWFELPNCFISHIGAHFSEEDDEVVMITCRIENLDLSMYGGDIKQKLNINASLSPWVLTTADQLEEEAGVSGGGQRCNSGSRRGGGQATKKMKALVVYGVVCVNPNPNKGFSSMLLNWFENLIVRFMYNSSSSHHFLTGNYAPVLRETPPVDNLPLLGYLPKCLNGEFVRVGPNPKFAPIAGFHWFDGDGMIHGLRIKDGKATYVSRYVRTSRIKQEEYFERAKFTKKREWKKYWNWRPKRNFGLLMVNIQMLRAKLKVLDLSYGNGTGEMFSFGYAHTPPYITYRVISKDGFMHEPVPITVPNPIMMHDFAITQNYAIFMDLPMIFRPKEMVKEKKMIFSFDTTKKARFGVLPRYAKDELLIKWFELPNCFIFHNANAWEEEDDDEVVMITCRVENPDLDMYSGEVKEKFSVNTSLYEMRFNMKTGVASQRQLSASAVDFPKVNESYIGRKSMVHVIDAKTMSADPIAVIDLPCRVPYGFHALFISEVRTTTRTSRVLSSKVIFNVGRIENYYNGKREKEISEVNPKPNNGLASKLIDWFEKLVVKLMYYNNSSSSSSALHFLSGNFTPNRHETPPTKDLHVLGYLPECLNGEFVKVGPNPKFNPVSGYHWFDGDGMVHGVRIKDGKATYVSRFVKTSRLKQEEYFGGAKILKFGDLKGIFGLLMLSLYMLRQKFKVLDLSYGFGTANTALVYHHGKLLALHEGDKPYVLKVLEDGDLQTLGMLDYDKRLTHPFTAHPKIDPCTGEMFTFGYSQTPPYITYRVISKEGFMHDPVPITIPNPIMIHDFAITENYAIFMDLPLIFSPKDMVTKNKLIISFDTTKKARFGVLPRYAKDELLIKWFELPNCNIFHNANAWEEEDEVVLITSRIENLDLDMLNGTINKKPYSIPNELYEMRFNMETGLASQRKLSAPAVDFPRVNESYTGRKQRYVYGTRLDSHPRVTGIVKFDLEAEPDNSKTSLEVGGNVQGLYDMGPNRFGSEAVFVPKVNGVSSQEEDDGYLIFFVHDENSGKSTVHVIDAKTMSDDPVAVVELPSRVPYGFHALFVTEEQLQEQAKL</sequence>
<keyword evidence="4" id="KW-0560">Oxidoreductase</keyword>
<evidence type="ECO:0000256" key="1">
    <source>
        <dbReference type="ARBA" id="ARBA00006787"/>
    </source>
</evidence>
<feature type="binding site" evidence="8">
    <location>
        <position position="1863"/>
    </location>
    <ligand>
        <name>Fe cation</name>
        <dbReference type="ChEBI" id="CHEBI:24875"/>
        <note>catalytic</note>
    </ligand>
</feature>
<feature type="region of interest" description="Disordered" evidence="9">
    <location>
        <begin position="1"/>
        <end position="24"/>
    </location>
</feature>
<evidence type="ECO:0000313" key="10">
    <source>
        <dbReference type="EMBL" id="KAF4346728.1"/>
    </source>
</evidence>
<comment type="similarity">
    <text evidence="1">Belongs to the carotenoid oxygenase family.</text>
</comment>
<name>A0A7J6DKT2_CANSA</name>